<protein>
    <recommendedName>
        <fullName evidence="3">Anti-adapter protein iraM</fullName>
    </recommendedName>
</protein>
<name>A0A1G4XPS2_9ENTR</name>
<dbReference type="AlphaFoldDB" id="A0A1G4XPS2"/>
<dbReference type="InterPro" id="IPR044854">
    <property type="entry name" value="IraM/PmrD"/>
</dbReference>
<dbReference type="RefSeq" id="WP_148661079.1">
    <property type="nucleotide sequence ID" value="NZ_CP016337.1"/>
</dbReference>
<evidence type="ECO:0000313" key="2">
    <source>
        <dbReference type="Proteomes" id="UP000183569"/>
    </source>
</evidence>
<organism evidence="1 2">
    <name type="scientific">Kosakonia sacchari</name>
    <dbReference type="NCBI Taxonomy" id="1158459"/>
    <lineage>
        <taxon>Bacteria</taxon>
        <taxon>Pseudomonadati</taxon>
        <taxon>Pseudomonadota</taxon>
        <taxon>Gammaproteobacteria</taxon>
        <taxon>Enterobacterales</taxon>
        <taxon>Enterobacteriaceae</taxon>
        <taxon>Kosakonia</taxon>
    </lineage>
</organism>
<sequence>MRWDIMDMLLSPTTGTAFAVARNSEHLSVIVWYRGNYFLRPNNYLHTDGTRISIDGKLQDFRVIHTMPFFPAIWRTLKTSCHCPGNDNVSLRNCEKQQTCLFELCPYGIKMIS</sequence>
<reference evidence="1 2" key="1">
    <citation type="submission" date="2016-10" db="EMBL/GenBank/DDBJ databases">
        <authorList>
            <person name="Varghese N."/>
            <person name="Submissions S."/>
        </authorList>
    </citation>
    <scope>NUCLEOTIDE SEQUENCE [LARGE SCALE GENOMIC DNA]</scope>
    <source>
        <strain evidence="1 2">CGMCC 1.12102</strain>
    </source>
</reference>
<evidence type="ECO:0008006" key="3">
    <source>
        <dbReference type="Google" id="ProtNLM"/>
    </source>
</evidence>
<dbReference type="Proteomes" id="UP000183569">
    <property type="component" value="Unassembled WGS sequence"/>
</dbReference>
<comment type="caution">
    <text evidence="1">The sequence shown here is derived from an EMBL/GenBank/DDBJ whole genome shotgun (WGS) entry which is preliminary data.</text>
</comment>
<gene>
    <name evidence="1" type="ORF">SAMN02927897_01186</name>
</gene>
<dbReference type="Pfam" id="PF11183">
    <property type="entry name" value="PmrD"/>
    <property type="match status" value="1"/>
</dbReference>
<accession>A0A1G4XPS2</accession>
<dbReference type="EMBL" id="FMUI01000003">
    <property type="protein sequence ID" value="SCX43203.1"/>
    <property type="molecule type" value="Genomic_DNA"/>
</dbReference>
<proteinExistence type="predicted"/>
<evidence type="ECO:0000313" key="1">
    <source>
        <dbReference type="EMBL" id="SCX43203.1"/>
    </source>
</evidence>